<protein>
    <recommendedName>
        <fullName evidence="3">Peptidase aspartic putative domain-containing protein</fullName>
    </recommendedName>
</protein>
<dbReference type="EMBL" id="VTPC01009620">
    <property type="protein sequence ID" value="KAF2892181.1"/>
    <property type="molecule type" value="Genomic_DNA"/>
</dbReference>
<accession>A0A8K0CVQ0</accession>
<dbReference type="OrthoDB" id="8054671at2759"/>
<dbReference type="AlphaFoldDB" id="A0A8K0CVQ0"/>
<evidence type="ECO:0000313" key="1">
    <source>
        <dbReference type="EMBL" id="KAF2892181.1"/>
    </source>
</evidence>
<comment type="caution">
    <text evidence="1">The sequence shown here is derived from an EMBL/GenBank/DDBJ whole genome shotgun (WGS) entry which is preliminary data.</text>
</comment>
<proteinExistence type="predicted"/>
<keyword evidence="2" id="KW-1185">Reference proteome</keyword>
<evidence type="ECO:0000313" key="2">
    <source>
        <dbReference type="Proteomes" id="UP000801492"/>
    </source>
</evidence>
<dbReference type="Proteomes" id="UP000801492">
    <property type="component" value="Unassembled WGS sequence"/>
</dbReference>
<gene>
    <name evidence="1" type="ORF">ILUMI_13992</name>
</gene>
<sequence length="188" mass="21341">LADPYFYNPTTIDILLGAEIFWELLSVGQVWLGSHKPILQKTKLGWIIGGPVERAFNRETPTTSLVASVSNLELTITRFWELESITDKQEWSVEDHKCVQHFKATHKRNGEGRFIIELLFKSDVPALAGSNTLIETKVLRDQVINILEQGQFSLNKWVSNHVELLPTKTSSQKELIILDSKMKTLGLI</sequence>
<name>A0A8K0CVQ0_IGNLU</name>
<reference evidence="1" key="1">
    <citation type="submission" date="2019-08" db="EMBL/GenBank/DDBJ databases">
        <title>The genome of the North American firefly Photinus pyralis.</title>
        <authorList>
            <consortium name="Photinus pyralis genome working group"/>
            <person name="Fallon T.R."/>
            <person name="Sander Lower S.E."/>
            <person name="Weng J.-K."/>
        </authorList>
    </citation>
    <scope>NUCLEOTIDE SEQUENCE</scope>
    <source>
        <strain evidence="1">TRF0915ILg1</strain>
        <tissue evidence="1">Whole body</tissue>
    </source>
</reference>
<evidence type="ECO:0008006" key="3">
    <source>
        <dbReference type="Google" id="ProtNLM"/>
    </source>
</evidence>
<dbReference type="PANTHER" id="PTHR47331:SF5">
    <property type="entry name" value="RIBONUCLEASE H"/>
    <property type="match status" value="1"/>
</dbReference>
<organism evidence="1 2">
    <name type="scientific">Ignelater luminosus</name>
    <name type="common">Cucubano</name>
    <name type="synonym">Pyrophorus luminosus</name>
    <dbReference type="NCBI Taxonomy" id="2038154"/>
    <lineage>
        <taxon>Eukaryota</taxon>
        <taxon>Metazoa</taxon>
        <taxon>Ecdysozoa</taxon>
        <taxon>Arthropoda</taxon>
        <taxon>Hexapoda</taxon>
        <taxon>Insecta</taxon>
        <taxon>Pterygota</taxon>
        <taxon>Neoptera</taxon>
        <taxon>Endopterygota</taxon>
        <taxon>Coleoptera</taxon>
        <taxon>Polyphaga</taxon>
        <taxon>Elateriformia</taxon>
        <taxon>Elateroidea</taxon>
        <taxon>Elateridae</taxon>
        <taxon>Agrypninae</taxon>
        <taxon>Pyrophorini</taxon>
        <taxon>Ignelater</taxon>
    </lineage>
</organism>
<feature type="non-terminal residue" evidence="1">
    <location>
        <position position="1"/>
    </location>
</feature>
<dbReference type="PANTHER" id="PTHR47331">
    <property type="entry name" value="PHD-TYPE DOMAIN-CONTAINING PROTEIN"/>
    <property type="match status" value="1"/>
</dbReference>